<dbReference type="InterPro" id="IPR013230">
    <property type="entry name" value="Peptidase_M15A_C"/>
</dbReference>
<sequence length="208" mass="23281">MCSNAVMNKVNDIYGPLAVTGRRRFLGALGAFAGTCMMSIQNAKAGFFYSTKPVAGIPQAWVNEKGSDVYRYANYIKGLRLKNVTPYMVLEPHFRSRGRTRNSLPPRYMWSRIAPTLRVIDAMASGMRAQVSELLSIYRSPTYNRAVRGRSRSQHLENRAVDVRFKGVSAYTVSKVARSIRSQGKFAGGVGRYSSFTHVDTRGHNADW</sequence>
<gene>
    <name evidence="2" type="ORF">BSZ32_12630</name>
</gene>
<feature type="domain" description="Peptidase M15A C-terminal" evidence="1">
    <location>
        <begin position="134"/>
        <end position="200"/>
    </location>
</feature>
<dbReference type="OrthoDB" id="5242612at2"/>
<reference evidence="2 3" key="1">
    <citation type="submission" date="2016-12" db="EMBL/GenBank/DDBJ databases">
        <title>Study of bacterial adaptation to deep sea.</title>
        <authorList>
            <person name="Song J."/>
            <person name="Yoshizawa S."/>
            <person name="Kogure K."/>
        </authorList>
    </citation>
    <scope>NUCLEOTIDE SEQUENCE [LARGE SCALE GENOMIC DNA]</scope>
    <source>
        <strain evidence="2 3">SAORIC-165</strain>
    </source>
</reference>
<dbReference type="InterPro" id="IPR009045">
    <property type="entry name" value="Zn_M74/Hedgehog-like"/>
</dbReference>
<evidence type="ECO:0000259" key="1">
    <source>
        <dbReference type="Pfam" id="PF08291"/>
    </source>
</evidence>
<dbReference type="AlphaFoldDB" id="A0A2S7U502"/>
<organism evidence="2 3">
    <name type="scientific">Rubritalea profundi</name>
    <dbReference type="NCBI Taxonomy" id="1658618"/>
    <lineage>
        <taxon>Bacteria</taxon>
        <taxon>Pseudomonadati</taxon>
        <taxon>Verrucomicrobiota</taxon>
        <taxon>Verrucomicrobiia</taxon>
        <taxon>Verrucomicrobiales</taxon>
        <taxon>Rubritaleaceae</taxon>
        <taxon>Rubritalea</taxon>
    </lineage>
</organism>
<comment type="caution">
    <text evidence="2">The sequence shown here is derived from an EMBL/GenBank/DDBJ whole genome shotgun (WGS) entry which is preliminary data.</text>
</comment>
<evidence type="ECO:0000313" key="2">
    <source>
        <dbReference type="EMBL" id="PQJ29253.1"/>
    </source>
</evidence>
<dbReference type="Gene3D" id="3.30.1380.10">
    <property type="match status" value="1"/>
</dbReference>
<dbReference type="Proteomes" id="UP000239907">
    <property type="component" value="Unassembled WGS sequence"/>
</dbReference>
<dbReference type="EMBL" id="MQWA01000001">
    <property type="protein sequence ID" value="PQJ29253.1"/>
    <property type="molecule type" value="Genomic_DNA"/>
</dbReference>
<protein>
    <recommendedName>
        <fullName evidence="1">Peptidase M15A C-terminal domain-containing protein</fullName>
    </recommendedName>
</protein>
<dbReference type="SUPFAM" id="SSF55166">
    <property type="entry name" value="Hedgehog/DD-peptidase"/>
    <property type="match status" value="1"/>
</dbReference>
<name>A0A2S7U502_9BACT</name>
<accession>A0A2S7U502</accession>
<keyword evidence="3" id="KW-1185">Reference proteome</keyword>
<proteinExistence type="predicted"/>
<evidence type="ECO:0000313" key="3">
    <source>
        <dbReference type="Proteomes" id="UP000239907"/>
    </source>
</evidence>
<dbReference type="Pfam" id="PF08291">
    <property type="entry name" value="Peptidase_M15_3"/>
    <property type="match status" value="1"/>
</dbReference>